<reference evidence="4" key="2">
    <citation type="submission" date="2021-04" db="EMBL/GenBank/DDBJ databases">
        <authorList>
            <person name="Gilroy R."/>
        </authorList>
    </citation>
    <scope>NUCLEOTIDE SEQUENCE</scope>
    <source>
        <strain evidence="4">CHK187-11901</strain>
    </source>
</reference>
<feature type="DNA-binding region" description="H-T-H motif" evidence="2">
    <location>
        <begin position="32"/>
        <end position="51"/>
    </location>
</feature>
<name>A0A9D2NR57_9FIRM</name>
<comment type="caution">
    <text evidence="4">The sequence shown here is derived from an EMBL/GenBank/DDBJ whole genome shotgun (WGS) entry which is preliminary data.</text>
</comment>
<dbReference type="PANTHER" id="PTHR43479">
    <property type="entry name" value="ACREF/ENVCD OPERON REPRESSOR-RELATED"/>
    <property type="match status" value="1"/>
</dbReference>
<dbReference type="AlphaFoldDB" id="A0A9D2NR57"/>
<accession>A0A9D2NR57</accession>
<evidence type="ECO:0000313" key="4">
    <source>
        <dbReference type="EMBL" id="HJC36487.1"/>
    </source>
</evidence>
<dbReference type="EMBL" id="DWWM01000029">
    <property type="protein sequence ID" value="HJC36487.1"/>
    <property type="molecule type" value="Genomic_DNA"/>
</dbReference>
<dbReference type="GO" id="GO:0003677">
    <property type="term" value="F:DNA binding"/>
    <property type="evidence" value="ECO:0007669"/>
    <property type="project" value="UniProtKB-UniRule"/>
</dbReference>
<dbReference type="InterPro" id="IPR039532">
    <property type="entry name" value="TetR_C_Firmicutes"/>
</dbReference>
<dbReference type="SUPFAM" id="SSF46689">
    <property type="entry name" value="Homeodomain-like"/>
    <property type="match status" value="1"/>
</dbReference>
<dbReference type="Gene3D" id="1.10.357.10">
    <property type="entry name" value="Tetracycline Repressor, domain 2"/>
    <property type="match status" value="1"/>
</dbReference>
<evidence type="ECO:0000256" key="2">
    <source>
        <dbReference type="PROSITE-ProRule" id="PRU00335"/>
    </source>
</evidence>
<evidence type="ECO:0000259" key="3">
    <source>
        <dbReference type="PROSITE" id="PS50977"/>
    </source>
</evidence>
<protein>
    <submittedName>
        <fullName evidence="4">TetR/AcrR family transcriptional regulator</fullName>
    </submittedName>
</protein>
<dbReference type="Proteomes" id="UP000823896">
    <property type="component" value="Unassembled WGS sequence"/>
</dbReference>
<sequence>MKKEDGRVRITRQLIRDALLQLLQEKPLQHITVRELCEKASVNRGTFYAHYKDIYDLMEQIEQHMFDEFKSILRPLIEDQDPYDLVETVTRIFSYIQEHADLCLVTLGPNSDKKLLYRLVELGKQACLNSQLTLFPHADPRMLDYYYTFVSSGCIAILEKWMKEGMPEGSAHLAAFVRTLISPAFDTARAERLSSGQQRI</sequence>
<evidence type="ECO:0000256" key="1">
    <source>
        <dbReference type="ARBA" id="ARBA00023125"/>
    </source>
</evidence>
<dbReference type="PROSITE" id="PS50977">
    <property type="entry name" value="HTH_TETR_2"/>
    <property type="match status" value="1"/>
</dbReference>
<keyword evidence="1 2" id="KW-0238">DNA-binding</keyword>
<reference evidence="4" key="1">
    <citation type="journal article" date="2021" name="PeerJ">
        <title>Extensive microbial diversity within the chicken gut microbiome revealed by metagenomics and culture.</title>
        <authorList>
            <person name="Gilroy R."/>
            <person name="Ravi A."/>
            <person name="Getino M."/>
            <person name="Pursley I."/>
            <person name="Horton D.L."/>
            <person name="Alikhan N.F."/>
            <person name="Baker D."/>
            <person name="Gharbi K."/>
            <person name="Hall N."/>
            <person name="Watson M."/>
            <person name="Adriaenssens E.M."/>
            <person name="Foster-Nyarko E."/>
            <person name="Jarju S."/>
            <person name="Secka A."/>
            <person name="Antonio M."/>
            <person name="Oren A."/>
            <person name="Chaudhuri R.R."/>
            <person name="La Ragione R."/>
            <person name="Hildebrand F."/>
            <person name="Pallen M.J."/>
        </authorList>
    </citation>
    <scope>NUCLEOTIDE SEQUENCE</scope>
    <source>
        <strain evidence="4">CHK187-11901</strain>
    </source>
</reference>
<dbReference type="Pfam" id="PF14278">
    <property type="entry name" value="TetR_C_8"/>
    <property type="match status" value="1"/>
</dbReference>
<proteinExistence type="predicted"/>
<dbReference type="InterPro" id="IPR009057">
    <property type="entry name" value="Homeodomain-like_sf"/>
</dbReference>
<dbReference type="PANTHER" id="PTHR43479:SF7">
    <property type="entry name" value="TETR-FAMILY TRANSCRIPTIONAL REGULATOR"/>
    <property type="match status" value="1"/>
</dbReference>
<dbReference type="InterPro" id="IPR001647">
    <property type="entry name" value="HTH_TetR"/>
</dbReference>
<feature type="domain" description="HTH tetR-type" evidence="3">
    <location>
        <begin position="9"/>
        <end position="69"/>
    </location>
</feature>
<evidence type="ECO:0000313" key="5">
    <source>
        <dbReference type="Proteomes" id="UP000823896"/>
    </source>
</evidence>
<dbReference type="Pfam" id="PF00440">
    <property type="entry name" value="TetR_N"/>
    <property type="match status" value="1"/>
</dbReference>
<gene>
    <name evidence="4" type="ORF">H9702_05085</name>
</gene>
<organism evidence="4 5">
    <name type="scientific">Candidatus Merdibacter merdavium</name>
    <dbReference type="NCBI Taxonomy" id="2838692"/>
    <lineage>
        <taxon>Bacteria</taxon>
        <taxon>Bacillati</taxon>
        <taxon>Bacillota</taxon>
        <taxon>Erysipelotrichia</taxon>
        <taxon>Erysipelotrichales</taxon>
        <taxon>Erysipelotrichaceae</taxon>
        <taxon>Merdibacter</taxon>
    </lineage>
</organism>
<dbReference type="InterPro" id="IPR050624">
    <property type="entry name" value="HTH-type_Tx_Regulator"/>
</dbReference>